<sequence length="40" mass="4684">MTLPQQKGIQSIWPMLRTEGLSPLKKLVGHRSKILLRWLE</sequence>
<accession>A0A0A8X9A7</accession>
<evidence type="ECO:0000313" key="2">
    <source>
        <dbReference type="Proteomes" id="UP000031014"/>
    </source>
</evidence>
<name>A0A0A8X9A7_MESS1</name>
<keyword evidence="2" id="KW-1185">Reference proteome</keyword>
<organism evidence="1 2">
    <name type="scientific">Mesobacillus selenatarsenatis (strain DSM 18680 / JCM 14380 / FERM P-15431 / SF-1)</name>
    <dbReference type="NCBI Taxonomy" id="1321606"/>
    <lineage>
        <taxon>Bacteria</taxon>
        <taxon>Bacillati</taxon>
        <taxon>Bacillota</taxon>
        <taxon>Bacilli</taxon>
        <taxon>Bacillales</taxon>
        <taxon>Bacillaceae</taxon>
        <taxon>Mesobacillus</taxon>
    </lineage>
</organism>
<proteinExistence type="predicted"/>
<reference evidence="1 2" key="1">
    <citation type="submission" date="2013-06" db="EMBL/GenBank/DDBJ databases">
        <title>Whole genome shotgun sequence of Bacillus selenatarsenatis SF-1.</title>
        <authorList>
            <person name="Kuroda M."/>
            <person name="Sei K."/>
            <person name="Yamashita M."/>
            <person name="Ike M."/>
        </authorList>
    </citation>
    <scope>NUCLEOTIDE SEQUENCE [LARGE SCALE GENOMIC DNA]</scope>
    <source>
        <strain evidence="1 2">SF-1</strain>
    </source>
</reference>
<protein>
    <submittedName>
        <fullName evidence="1">Uncharacterized protein</fullName>
    </submittedName>
</protein>
<dbReference type="AlphaFoldDB" id="A0A0A8X9A7"/>
<dbReference type="EMBL" id="BASE01000127">
    <property type="protein sequence ID" value="GAM16498.1"/>
    <property type="molecule type" value="Genomic_DNA"/>
</dbReference>
<comment type="caution">
    <text evidence="1">The sequence shown here is derived from an EMBL/GenBank/DDBJ whole genome shotgun (WGS) entry which is preliminary data.</text>
</comment>
<dbReference type="Proteomes" id="UP000031014">
    <property type="component" value="Unassembled WGS sequence"/>
</dbReference>
<evidence type="ECO:0000313" key="1">
    <source>
        <dbReference type="EMBL" id="GAM16498.1"/>
    </source>
</evidence>
<gene>
    <name evidence="1" type="ORF">SAMD00020551_4711</name>
</gene>